<evidence type="ECO:0000259" key="2">
    <source>
        <dbReference type="Pfam" id="PF26133"/>
    </source>
</evidence>
<dbReference type="Pfam" id="PF26133">
    <property type="entry name" value="DUF8039"/>
    <property type="match status" value="1"/>
</dbReference>
<comment type="caution">
    <text evidence="3">The sequence shown here is derived from an EMBL/GenBank/DDBJ whole genome shotgun (WGS) entry which is preliminary data.</text>
</comment>
<dbReference type="InterPro" id="IPR038765">
    <property type="entry name" value="Papain-like_cys_pep_sf"/>
</dbReference>
<dbReference type="EMBL" id="CAMAPF010000030">
    <property type="protein sequence ID" value="CAH9076388.1"/>
    <property type="molecule type" value="Genomic_DNA"/>
</dbReference>
<feature type="region of interest" description="Disordered" evidence="1">
    <location>
        <begin position="470"/>
        <end position="502"/>
    </location>
</feature>
<gene>
    <name evidence="3" type="ORF">CEPIT_LOCUS5871</name>
</gene>
<dbReference type="PANTHER" id="PTHR33018:SF34">
    <property type="entry name" value="OS02G0472350 PROTEIN"/>
    <property type="match status" value="1"/>
</dbReference>
<name>A0AAV0CML6_9ASTE</name>
<dbReference type="AlphaFoldDB" id="A0AAV0CML6"/>
<protein>
    <recommendedName>
        <fullName evidence="2">DUF8039 domain-containing protein</fullName>
    </recommendedName>
</protein>
<reference evidence="3" key="1">
    <citation type="submission" date="2022-07" db="EMBL/GenBank/DDBJ databases">
        <authorList>
            <person name="Macas J."/>
            <person name="Novak P."/>
            <person name="Neumann P."/>
        </authorList>
    </citation>
    <scope>NUCLEOTIDE SEQUENCE</scope>
</reference>
<feature type="region of interest" description="Disordered" evidence="1">
    <location>
        <begin position="69"/>
        <end position="148"/>
    </location>
</feature>
<keyword evidence="4" id="KW-1185">Reference proteome</keyword>
<evidence type="ECO:0000313" key="3">
    <source>
        <dbReference type="EMBL" id="CAH9076388.1"/>
    </source>
</evidence>
<proteinExistence type="predicted"/>
<dbReference type="InterPro" id="IPR058352">
    <property type="entry name" value="DUF8039"/>
</dbReference>
<feature type="compositionally biased region" description="Basic residues" evidence="1">
    <location>
        <begin position="136"/>
        <end position="147"/>
    </location>
</feature>
<accession>A0AAV0CML6</accession>
<evidence type="ECO:0000256" key="1">
    <source>
        <dbReference type="SAM" id="MobiDB-lite"/>
    </source>
</evidence>
<dbReference type="Gene3D" id="3.40.395.10">
    <property type="entry name" value="Adenoviral Proteinase, Chain A"/>
    <property type="match status" value="1"/>
</dbReference>
<feature type="region of interest" description="Disordered" evidence="1">
    <location>
        <begin position="1"/>
        <end position="45"/>
    </location>
</feature>
<feature type="compositionally biased region" description="Polar residues" evidence="1">
    <location>
        <begin position="92"/>
        <end position="101"/>
    </location>
</feature>
<feature type="region of interest" description="Disordered" evidence="1">
    <location>
        <begin position="319"/>
        <end position="367"/>
    </location>
</feature>
<feature type="compositionally biased region" description="Basic residues" evidence="1">
    <location>
        <begin position="1"/>
        <end position="19"/>
    </location>
</feature>
<sequence>MTGRKYKSPRGKLQKRKRNKKEETAVLPSVPENQEKVLETSSSADTETIAEYLTRFIKDTVKDGHSVNQFGMLGNDGSSSPLRGEYGEPEGQTVSSEQNGQEVFDECRKETRTPRANPPGEMDDQPIPPTQCKPKSQSRQKKGRHGTRLRELISNRSAHIRLPIDFHAKTGKPIGPQKNKFKSFVALLGRSFASILRPNWKSVEERVKNQIWESIQLTFDVPNDPRLRKRWISFAGARWRGFKTQLTSQYIFGNRCDQSPCEEYPFIDQDTWQQFVLSRQDPAFLERRQKAKKTQALNVCPHILSRGGYELLEEKMMAGKLKNSEEPSQPDPSETLDPPPPILLSRHEKWKAARKRPSGEYTTQESRMVAQKIDSLVEESTQGTFVPKGREDILTAALGRSEHPGRVRAAGWGVGIREYFGPPVHPPVFTQEDVDRIKWEVRQEVTQELTQLFSQKLQDELAKMGFAPLQQQHTQVRDSRSPASVSVEGSNAPDDASEPDDDEMCQLFIDSPFHLVAMGKVHELGPTIHHETIAADIVRVEIIQALDAAALVPITTEEVRTVGQALNHFISWPRRLVGALEFQDDGSSDQDDALYEHRDPLSRLHSMATHLGPHPVELILRKEVTGTADVPLYVGSEEIMEICLGNQMLSAIIIQVWIMYLHGICVQRKNVHLYGFLDLQLIQDVGSRHKEIQTYIQGQLKDGGKECYLAPYFYPTHWQLFVLCPRQNTIVFLCSLGNKPKNNIKNVMNMALKGHQVLKPTRKISPKWVIPKSRMQMGNYECGYYVMRQMFAIIYAGDINSWMGELDIQDAFTEQEINDVRERWASYLCDIRGF</sequence>
<feature type="domain" description="DUF8039" evidence="2">
    <location>
        <begin position="503"/>
        <end position="577"/>
    </location>
</feature>
<dbReference type="Proteomes" id="UP001152523">
    <property type="component" value="Unassembled WGS sequence"/>
</dbReference>
<dbReference type="SUPFAM" id="SSF54001">
    <property type="entry name" value="Cysteine proteinases"/>
    <property type="match status" value="1"/>
</dbReference>
<dbReference type="PANTHER" id="PTHR33018">
    <property type="entry name" value="OS10G0338966 PROTEIN-RELATED"/>
    <property type="match status" value="1"/>
</dbReference>
<organism evidence="3 4">
    <name type="scientific">Cuscuta epithymum</name>
    <dbReference type="NCBI Taxonomy" id="186058"/>
    <lineage>
        <taxon>Eukaryota</taxon>
        <taxon>Viridiplantae</taxon>
        <taxon>Streptophyta</taxon>
        <taxon>Embryophyta</taxon>
        <taxon>Tracheophyta</taxon>
        <taxon>Spermatophyta</taxon>
        <taxon>Magnoliopsida</taxon>
        <taxon>eudicotyledons</taxon>
        <taxon>Gunneridae</taxon>
        <taxon>Pentapetalae</taxon>
        <taxon>asterids</taxon>
        <taxon>lamiids</taxon>
        <taxon>Solanales</taxon>
        <taxon>Convolvulaceae</taxon>
        <taxon>Cuscuteae</taxon>
        <taxon>Cuscuta</taxon>
        <taxon>Cuscuta subgen. Cuscuta</taxon>
    </lineage>
</organism>
<evidence type="ECO:0000313" key="4">
    <source>
        <dbReference type="Proteomes" id="UP001152523"/>
    </source>
</evidence>